<dbReference type="InterPro" id="IPR017452">
    <property type="entry name" value="GPCR_Rhodpsn_7TM"/>
</dbReference>
<feature type="domain" description="G-protein coupled receptors family 1 profile" evidence="11">
    <location>
        <begin position="42"/>
        <end position="268"/>
    </location>
</feature>
<dbReference type="OrthoDB" id="5971422at2759"/>
<dbReference type="Gene3D" id="1.20.1070.10">
    <property type="entry name" value="Rhodopsin 7-helix transmembrane proteins"/>
    <property type="match status" value="1"/>
</dbReference>
<dbReference type="InParanoid" id="A0A6P8HBJ1"/>
<evidence type="ECO:0000256" key="3">
    <source>
        <dbReference type="ARBA" id="ARBA00022692"/>
    </source>
</evidence>
<keyword evidence="9" id="KW-0807">Transducer</keyword>
<dbReference type="KEGG" id="aten:116287517"/>
<dbReference type="InterPro" id="IPR000276">
    <property type="entry name" value="GPCR_Rhodpsn"/>
</dbReference>
<dbReference type="PRINTS" id="PR00237">
    <property type="entry name" value="GPCRRHODOPSN"/>
</dbReference>
<sequence>MSNSSNTSTDVNATIDTFVLTHTEIIIWSAIFSVLDFLIVVFNLATIVTFIINRHLRRRSVYCLINLAVADMLFGALIMPSDVIFNLTDIYFVEGQYIYCIFMVSSLFSLVLVSLDRVYATFFPFQHRTTRLKTYIAVFTITWILPFLFVLFYGYVKIKQDIVVIVLLLCLLIICTSYSAIFIKVKIQAKRLQPNQQQTAAIQMRQKREHHLAMTLFIATVLSLITWLPYVYILNRIFLFGYNDNIYRIFQTAVLIQNLNSLINPLIYVFRMRDFRKSLSRLIFSCSRDHHYLIVHHGNRDRIQVKRDEHEL</sequence>
<evidence type="ECO:0000256" key="6">
    <source>
        <dbReference type="ARBA" id="ARBA00023136"/>
    </source>
</evidence>
<dbReference type="PANTHER" id="PTHR24246:SF27">
    <property type="entry name" value="ADENOSINE RECEPTOR, ISOFORM A"/>
    <property type="match status" value="1"/>
</dbReference>
<dbReference type="GO" id="GO:0004930">
    <property type="term" value="F:G protein-coupled receptor activity"/>
    <property type="evidence" value="ECO:0007669"/>
    <property type="project" value="UniProtKB-KW"/>
</dbReference>
<dbReference type="GO" id="GO:0005886">
    <property type="term" value="C:plasma membrane"/>
    <property type="evidence" value="ECO:0007669"/>
    <property type="project" value="UniProtKB-SubCell"/>
</dbReference>
<dbReference type="Proteomes" id="UP000515163">
    <property type="component" value="Unplaced"/>
</dbReference>
<keyword evidence="8" id="KW-0325">Glycoprotein</keyword>
<evidence type="ECO:0000259" key="11">
    <source>
        <dbReference type="PROSITE" id="PS50262"/>
    </source>
</evidence>
<evidence type="ECO:0000313" key="13">
    <source>
        <dbReference type="RefSeq" id="XP_031550057.1"/>
    </source>
</evidence>
<comment type="subcellular location">
    <subcellularLocation>
        <location evidence="1">Cell membrane</location>
        <topology evidence="1">Multi-pass membrane protein</topology>
    </subcellularLocation>
</comment>
<feature type="transmembrane region" description="Helical" evidence="10">
    <location>
        <begin position="96"/>
        <end position="115"/>
    </location>
</feature>
<keyword evidence="6 10" id="KW-0472">Membrane</keyword>
<gene>
    <name evidence="13" type="primary">LOC116287517</name>
</gene>
<feature type="transmembrane region" description="Helical" evidence="10">
    <location>
        <begin position="64"/>
        <end position="84"/>
    </location>
</feature>
<dbReference type="AlphaFoldDB" id="A0A6P8HBJ1"/>
<dbReference type="PANTHER" id="PTHR24246">
    <property type="entry name" value="OLFACTORY RECEPTOR AND ADENOSINE RECEPTOR"/>
    <property type="match status" value="1"/>
</dbReference>
<evidence type="ECO:0000313" key="12">
    <source>
        <dbReference type="Proteomes" id="UP000515163"/>
    </source>
</evidence>
<organism evidence="12 13">
    <name type="scientific">Actinia tenebrosa</name>
    <name type="common">Australian red waratah sea anemone</name>
    <dbReference type="NCBI Taxonomy" id="6105"/>
    <lineage>
        <taxon>Eukaryota</taxon>
        <taxon>Metazoa</taxon>
        <taxon>Cnidaria</taxon>
        <taxon>Anthozoa</taxon>
        <taxon>Hexacorallia</taxon>
        <taxon>Actiniaria</taxon>
        <taxon>Actiniidae</taxon>
        <taxon>Actinia</taxon>
    </lineage>
</organism>
<keyword evidence="3 10" id="KW-0812">Transmembrane</keyword>
<dbReference type="SMART" id="SM01381">
    <property type="entry name" value="7TM_GPCR_Srsx"/>
    <property type="match status" value="1"/>
</dbReference>
<evidence type="ECO:0000256" key="1">
    <source>
        <dbReference type="ARBA" id="ARBA00004651"/>
    </source>
</evidence>
<name>A0A6P8HBJ1_ACTTE</name>
<feature type="transmembrane region" description="Helical" evidence="10">
    <location>
        <begin position="212"/>
        <end position="234"/>
    </location>
</feature>
<dbReference type="RefSeq" id="XP_031550057.1">
    <property type="nucleotide sequence ID" value="XM_031694197.1"/>
</dbReference>
<keyword evidence="12" id="KW-1185">Reference proteome</keyword>
<dbReference type="GeneID" id="116287517"/>
<dbReference type="SUPFAM" id="SSF81321">
    <property type="entry name" value="Family A G protein-coupled receptor-like"/>
    <property type="match status" value="1"/>
</dbReference>
<proteinExistence type="predicted"/>
<keyword evidence="2" id="KW-1003">Cell membrane</keyword>
<evidence type="ECO:0000256" key="7">
    <source>
        <dbReference type="ARBA" id="ARBA00023170"/>
    </source>
</evidence>
<dbReference type="CDD" id="cd00637">
    <property type="entry name" value="7tm_classA_rhodopsin-like"/>
    <property type="match status" value="1"/>
</dbReference>
<evidence type="ECO:0000256" key="2">
    <source>
        <dbReference type="ARBA" id="ARBA00022475"/>
    </source>
</evidence>
<keyword evidence="5" id="KW-0297">G-protein coupled receptor</keyword>
<feature type="transmembrane region" description="Helical" evidence="10">
    <location>
        <begin position="135"/>
        <end position="156"/>
    </location>
</feature>
<dbReference type="FunCoup" id="A0A6P8HBJ1">
    <property type="interactions" value="300"/>
</dbReference>
<evidence type="ECO:0000256" key="9">
    <source>
        <dbReference type="ARBA" id="ARBA00023224"/>
    </source>
</evidence>
<evidence type="ECO:0000256" key="8">
    <source>
        <dbReference type="ARBA" id="ARBA00023180"/>
    </source>
</evidence>
<evidence type="ECO:0000256" key="4">
    <source>
        <dbReference type="ARBA" id="ARBA00022989"/>
    </source>
</evidence>
<reference evidence="13" key="1">
    <citation type="submission" date="2025-08" db="UniProtKB">
        <authorList>
            <consortium name="RefSeq"/>
        </authorList>
    </citation>
    <scope>IDENTIFICATION</scope>
    <source>
        <tissue evidence="13">Tentacle</tissue>
    </source>
</reference>
<dbReference type="PROSITE" id="PS50262">
    <property type="entry name" value="G_PROTEIN_RECEP_F1_2"/>
    <property type="match status" value="1"/>
</dbReference>
<evidence type="ECO:0000256" key="10">
    <source>
        <dbReference type="SAM" id="Phobius"/>
    </source>
</evidence>
<evidence type="ECO:0000256" key="5">
    <source>
        <dbReference type="ARBA" id="ARBA00023040"/>
    </source>
</evidence>
<keyword evidence="4 10" id="KW-1133">Transmembrane helix</keyword>
<feature type="transmembrane region" description="Helical" evidence="10">
    <location>
        <begin position="25"/>
        <end position="52"/>
    </location>
</feature>
<feature type="transmembrane region" description="Helical" evidence="10">
    <location>
        <begin position="162"/>
        <end position="183"/>
    </location>
</feature>
<dbReference type="Pfam" id="PF00001">
    <property type="entry name" value="7tm_1"/>
    <property type="match status" value="2"/>
</dbReference>
<protein>
    <submittedName>
        <fullName evidence="13">Histamine H2 receptor-like</fullName>
    </submittedName>
</protein>
<feature type="transmembrane region" description="Helical" evidence="10">
    <location>
        <begin position="246"/>
        <end position="270"/>
    </location>
</feature>
<accession>A0A6P8HBJ1</accession>
<keyword evidence="7" id="KW-0675">Receptor</keyword>